<evidence type="ECO:0000313" key="3">
    <source>
        <dbReference type="Proteomes" id="UP001291309"/>
    </source>
</evidence>
<dbReference type="InterPro" id="IPR052164">
    <property type="entry name" value="Anthracycline_SecMetBiosynth"/>
</dbReference>
<dbReference type="PROSITE" id="PS51819">
    <property type="entry name" value="VOC"/>
    <property type="match status" value="2"/>
</dbReference>
<dbReference type="InterPro" id="IPR004360">
    <property type="entry name" value="Glyas_Fos-R_dOase_dom"/>
</dbReference>
<feature type="domain" description="VOC" evidence="1">
    <location>
        <begin position="7"/>
        <end position="122"/>
    </location>
</feature>
<evidence type="ECO:0000313" key="2">
    <source>
        <dbReference type="EMBL" id="MDY7228925.1"/>
    </source>
</evidence>
<protein>
    <submittedName>
        <fullName evidence="2">VOC family protein</fullName>
    </submittedName>
</protein>
<dbReference type="SUPFAM" id="SSF54593">
    <property type="entry name" value="Glyoxalase/Bleomycin resistance protein/Dihydroxybiphenyl dioxygenase"/>
    <property type="match status" value="2"/>
</dbReference>
<feature type="domain" description="VOC" evidence="1">
    <location>
        <begin position="135"/>
        <end position="253"/>
    </location>
</feature>
<dbReference type="EMBL" id="JAXIVS010000007">
    <property type="protein sequence ID" value="MDY7228925.1"/>
    <property type="molecule type" value="Genomic_DNA"/>
</dbReference>
<evidence type="ECO:0000259" key="1">
    <source>
        <dbReference type="PROSITE" id="PS51819"/>
    </source>
</evidence>
<dbReference type="CDD" id="cd07247">
    <property type="entry name" value="SgaA_N_like"/>
    <property type="match status" value="2"/>
</dbReference>
<keyword evidence="3" id="KW-1185">Reference proteome</keyword>
<dbReference type="Gene3D" id="3.10.180.10">
    <property type="entry name" value="2,3-Dihydroxybiphenyl 1,2-Dioxygenase, domain 1"/>
    <property type="match status" value="2"/>
</dbReference>
<dbReference type="RefSeq" id="WP_321547652.1">
    <property type="nucleotide sequence ID" value="NZ_JAXIVS010000007.1"/>
</dbReference>
<name>A0ABU5H9Y3_9BACT</name>
<reference evidence="2 3" key="1">
    <citation type="submission" date="2023-12" db="EMBL/GenBank/DDBJ databases">
        <title>the genome sequence of Hyalangium sp. s54d21.</title>
        <authorList>
            <person name="Zhang X."/>
        </authorList>
    </citation>
    <scope>NUCLEOTIDE SEQUENCE [LARGE SCALE GENOMIC DNA]</scope>
    <source>
        <strain evidence="3">s54d21</strain>
    </source>
</reference>
<comment type="caution">
    <text evidence="2">The sequence shown here is derived from an EMBL/GenBank/DDBJ whole genome shotgun (WGS) entry which is preliminary data.</text>
</comment>
<organism evidence="2 3">
    <name type="scientific">Hyalangium rubrum</name>
    <dbReference type="NCBI Taxonomy" id="3103134"/>
    <lineage>
        <taxon>Bacteria</taxon>
        <taxon>Pseudomonadati</taxon>
        <taxon>Myxococcota</taxon>
        <taxon>Myxococcia</taxon>
        <taxon>Myxococcales</taxon>
        <taxon>Cystobacterineae</taxon>
        <taxon>Archangiaceae</taxon>
        <taxon>Hyalangium</taxon>
    </lineage>
</organism>
<dbReference type="InterPro" id="IPR037523">
    <property type="entry name" value="VOC_core"/>
</dbReference>
<dbReference type="PANTHER" id="PTHR33993:SF14">
    <property type="entry name" value="GB|AAF24581.1"/>
    <property type="match status" value="1"/>
</dbReference>
<dbReference type="InterPro" id="IPR029068">
    <property type="entry name" value="Glyas_Bleomycin-R_OHBP_Dase"/>
</dbReference>
<proteinExistence type="predicted"/>
<dbReference type="PANTHER" id="PTHR33993">
    <property type="entry name" value="GLYOXALASE-RELATED"/>
    <property type="match status" value="1"/>
</dbReference>
<gene>
    <name evidence="2" type="ORF">SYV04_21080</name>
</gene>
<dbReference type="Proteomes" id="UP001291309">
    <property type="component" value="Unassembled WGS sequence"/>
</dbReference>
<dbReference type="Pfam" id="PF00903">
    <property type="entry name" value="Glyoxalase"/>
    <property type="match status" value="2"/>
</dbReference>
<sequence length="256" mass="28357">MAAKKGRFDWYDLMTTDVGGARSFYSDIIGWKTTKWPQGDYEMFTVGEQSIAGMMKLPEEATKTGAIPHWMGHIETDDVDATAKQAEQLGGRVYRRPEDIPTVGRFAILADPQGAIFSVFKPLSPMNDAPREPGFFSWYELNTTDYQAASKFYTALFGWKQTGTFNMGPEMGDYWMFGLDAQKSMGGMSNVATQMKMPAHWLYYVTVKDLDAALARVQQKGGKVLNGPMEVPGGDRIAQCLDPQGAAFALHMGAKT</sequence>
<accession>A0ABU5H9Y3</accession>